<dbReference type="GO" id="GO:0007018">
    <property type="term" value="P:microtubule-based movement"/>
    <property type="evidence" value="ECO:0007669"/>
    <property type="project" value="InterPro"/>
</dbReference>
<evidence type="ECO:0000256" key="4">
    <source>
        <dbReference type="ARBA" id="ARBA00023054"/>
    </source>
</evidence>
<evidence type="ECO:0000259" key="10">
    <source>
        <dbReference type="PROSITE" id="PS50067"/>
    </source>
</evidence>
<keyword evidence="12" id="KW-1185">Reference proteome</keyword>
<dbReference type="SUPFAM" id="SSF52540">
    <property type="entry name" value="P-loop containing nucleoside triphosphate hydrolases"/>
    <property type="match status" value="1"/>
</dbReference>
<dbReference type="PANTHER" id="PTHR47968:SF13">
    <property type="entry name" value="KINESIN-LIKE PROTEIN KIF19 ISOFORM X1"/>
    <property type="match status" value="1"/>
</dbReference>
<dbReference type="FunFam" id="3.40.850.10:FF:000054">
    <property type="entry name" value="Kinesin-like protein"/>
    <property type="match status" value="1"/>
</dbReference>
<dbReference type="Pfam" id="PF00225">
    <property type="entry name" value="Kinesin"/>
    <property type="match status" value="1"/>
</dbReference>
<keyword evidence="4" id="KW-0175">Coiled coil</keyword>
<evidence type="ECO:0000256" key="2">
    <source>
        <dbReference type="ARBA" id="ARBA00022741"/>
    </source>
</evidence>
<evidence type="ECO:0000313" key="11">
    <source>
        <dbReference type="EMBL" id="KAE9464009.1"/>
    </source>
</evidence>
<dbReference type="AlphaFoldDB" id="A0A6A4M9K0"/>
<dbReference type="PROSITE" id="PS50067">
    <property type="entry name" value="KINESIN_MOTOR_2"/>
    <property type="match status" value="1"/>
</dbReference>
<dbReference type="Gene3D" id="3.40.850.10">
    <property type="entry name" value="Kinesin motor domain"/>
    <property type="match status" value="1"/>
</dbReference>
<keyword evidence="2 7" id="KW-0547">Nucleotide-binding</keyword>
<reference evidence="11 12" key="1">
    <citation type="journal article" date="2019" name="Genome Biol. Evol.">
        <title>The Rhododendron genome and chromosomal organization provide insight into shared whole-genome duplications across the heath family (Ericaceae).</title>
        <authorList>
            <person name="Soza V.L."/>
            <person name="Lindsley D."/>
            <person name="Waalkes A."/>
            <person name="Ramage E."/>
            <person name="Patwardhan R.P."/>
            <person name="Burton J.N."/>
            <person name="Adey A."/>
            <person name="Kumar A."/>
            <person name="Qiu R."/>
            <person name="Shendure J."/>
            <person name="Hall B."/>
        </authorList>
    </citation>
    <scope>NUCLEOTIDE SEQUENCE [LARGE SCALE GENOMIC DNA]</scope>
    <source>
        <strain evidence="11">RSF 1966-606</strain>
    </source>
</reference>
<dbReference type="OrthoDB" id="3176171at2759"/>
<name>A0A6A4M9K0_9ERIC</name>
<feature type="compositionally biased region" description="Basic and acidic residues" evidence="9">
    <location>
        <begin position="456"/>
        <end position="465"/>
    </location>
</feature>
<dbReference type="GO" id="GO:0003777">
    <property type="term" value="F:microtubule motor activity"/>
    <property type="evidence" value="ECO:0007669"/>
    <property type="project" value="InterPro"/>
</dbReference>
<feature type="non-terminal residue" evidence="11">
    <location>
        <position position="1"/>
    </location>
</feature>
<evidence type="ECO:0000256" key="1">
    <source>
        <dbReference type="ARBA" id="ARBA00022701"/>
    </source>
</evidence>
<evidence type="ECO:0000256" key="8">
    <source>
        <dbReference type="RuleBase" id="RU000394"/>
    </source>
</evidence>
<feature type="compositionally biased region" description="Basic and acidic residues" evidence="9">
    <location>
        <begin position="9"/>
        <end position="18"/>
    </location>
</feature>
<dbReference type="PROSITE" id="PS00411">
    <property type="entry name" value="KINESIN_MOTOR_1"/>
    <property type="match status" value="1"/>
</dbReference>
<evidence type="ECO:0000256" key="5">
    <source>
        <dbReference type="ARBA" id="ARBA00023175"/>
    </source>
</evidence>
<feature type="region of interest" description="Disordered" evidence="9">
    <location>
        <begin position="1"/>
        <end position="73"/>
    </location>
</feature>
<dbReference type="InterPro" id="IPR027417">
    <property type="entry name" value="P-loop_NTPase"/>
</dbReference>
<accession>A0A6A4M9K0</accession>
<keyword evidence="1 8" id="KW-0493">Microtubule</keyword>
<feature type="compositionally biased region" description="Low complexity" evidence="9">
    <location>
        <begin position="417"/>
        <end position="434"/>
    </location>
</feature>
<evidence type="ECO:0000313" key="12">
    <source>
        <dbReference type="Proteomes" id="UP000428333"/>
    </source>
</evidence>
<dbReference type="InterPro" id="IPR027640">
    <property type="entry name" value="Kinesin-like_fam"/>
</dbReference>
<dbReference type="GO" id="GO:0008017">
    <property type="term" value="F:microtubule binding"/>
    <property type="evidence" value="ECO:0007669"/>
    <property type="project" value="InterPro"/>
</dbReference>
<feature type="domain" description="Kinesin motor" evidence="10">
    <location>
        <begin position="115"/>
        <end position="398"/>
    </location>
</feature>
<dbReference type="InterPro" id="IPR019821">
    <property type="entry name" value="Kinesin_motor_CS"/>
</dbReference>
<keyword evidence="3 7" id="KW-0067">ATP-binding</keyword>
<feature type="region of interest" description="Disordered" evidence="9">
    <location>
        <begin position="412"/>
        <end position="465"/>
    </location>
</feature>
<gene>
    <name evidence="11" type="ORF">C3L33_04186</name>
</gene>
<dbReference type="GO" id="GO:0005524">
    <property type="term" value="F:ATP binding"/>
    <property type="evidence" value="ECO:0007669"/>
    <property type="project" value="UniProtKB-UniRule"/>
</dbReference>
<evidence type="ECO:0000256" key="9">
    <source>
        <dbReference type="SAM" id="MobiDB-lite"/>
    </source>
</evidence>
<keyword evidence="5 7" id="KW-0505">Motor protein</keyword>
<dbReference type="EMBL" id="QEFC01000547">
    <property type="protein sequence ID" value="KAE9464009.1"/>
    <property type="molecule type" value="Genomic_DNA"/>
</dbReference>
<proteinExistence type="inferred from homology"/>
<evidence type="ECO:0000256" key="7">
    <source>
        <dbReference type="PROSITE-ProRule" id="PRU00283"/>
    </source>
</evidence>
<evidence type="ECO:0000256" key="6">
    <source>
        <dbReference type="ARBA" id="ARBA00060769"/>
    </source>
</evidence>
<organism evidence="11 12">
    <name type="scientific">Rhododendron williamsianum</name>
    <dbReference type="NCBI Taxonomy" id="262921"/>
    <lineage>
        <taxon>Eukaryota</taxon>
        <taxon>Viridiplantae</taxon>
        <taxon>Streptophyta</taxon>
        <taxon>Embryophyta</taxon>
        <taxon>Tracheophyta</taxon>
        <taxon>Spermatophyta</taxon>
        <taxon>Magnoliopsida</taxon>
        <taxon>eudicotyledons</taxon>
        <taxon>Gunneridae</taxon>
        <taxon>Pentapetalae</taxon>
        <taxon>asterids</taxon>
        <taxon>Ericales</taxon>
        <taxon>Ericaceae</taxon>
        <taxon>Ericoideae</taxon>
        <taxon>Rhodoreae</taxon>
        <taxon>Rhododendron</taxon>
    </lineage>
</organism>
<dbReference type="PRINTS" id="PR00380">
    <property type="entry name" value="KINESINHEAVY"/>
</dbReference>
<sequence>MPVSTRSQIKTDPDHRIDPNQNPLRNPHHGLKEKMRALTLLYEQQRQQALKNPPEPPQPRLSSHPSPPLYSAKENVGDRIVGFSCPRKAAVSTTVARKLSMGAGLEGRGVIGSKNLQEMERVVLENKQNGEIGGGSRILVFVRLRPMGKKERESGSRTAELVEAVLEGRNGSVFCYGATGAGKTYTMLGTVENPGVMVLAMKDLFNKIRQRSCDGNHVVHLSYLEVYNETVRDLLSPGRPLVLREDKQVMALLQQGNQNRTTEPTRANETSSRSHAILQVMVEYRVKDASNNVVNRVGKLSLIDLAGSERALATDQRTLRSLEGANINKSLLALSSCINALVEGKKHIPFRNSKLTQLLKDSLGGACNTVMIANISPSNHSFGETQNTLHWADRAKEIRTKQQKLLTIQAQSLAANSSPTPSSISSLLSPPLTSAQPNEKQKPRSTCMGGGYFTPESKKKGAEETVKELRRTVKALETEIERMRKDHSLQIKHKDDLIRDISRKGAKAGVGGSAAEGLKRVVTRASLRPKEKNVGELKSPNHRFLSPAPTAKKRSFWDITTANSPSLLTLNGRKTRSHVINDPPAAPSMLLQVQWYFSP</sequence>
<evidence type="ECO:0000256" key="3">
    <source>
        <dbReference type="ARBA" id="ARBA00022840"/>
    </source>
</evidence>
<dbReference type="SMART" id="SM00129">
    <property type="entry name" value="KISc"/>
    <property type="match status" value="1"/>
</dbReference>
<dbReference type="Proteomes" id="UP000428333">
    <property type="component" value="Linkage Group LG03"/>
</dbReference>
<protein>
    <recommendedName>
        <fullName evidence="8">Kinesin-like protein</fullName>
    </recommendedName>
</protein>
<feature type="binding site" evidence="7">
    <location>
        <begin position="177"/>
        <end position="184"/>
    </location>
    <ligand>
        <name>ATP</name>
        <dbReference type="ChEBI" id="CHEBI:30616"/>
    </ligand>
</feature>
<dbReference type="GO" id="GO:0005874">
    <property type="term" value="C:microtubule"/>
    <property type="evidence" value="ECO:0007669"/>
    <property type="project" value="UniProtKB-KW"/>
</dbReference>
<dbReference type="InterPro" id="IPR001752">
    <property type="entry name" value="Kinesin_motor_dom"/>
</dbReference>
<comment type="caution">
    <text evidence="11">The sequence shown here is derived from an EMBL/GenBank/DDBJ whole genome shotgun (WGS) entry which is preliminary data.</text>
</comment>
<dbReference type="PANTHER" id="PTHR47968">
    <property type="entry name" value="CENTROMERE PROTEIN E"/>
    <property type="match status" value="1"/>
</dbReference>
<dbReference type="InterPro" id="IPR036961">
    <property type="entry name" value="Kinesin_motor_dom_sf"/>
</dbReference>
<comment type="similarity">
    <text evidence="6">Belongs to the TRAFAC class myosin-kinesin ATPase superfamily. Kinesin family. KIN-8 subfamily.</text>
</comment>